<feature type="domain" description="Peptidase M50" evidence="12">
    <location>
        <begin position="131"/>
        <end position="456"/>
    </location>
</feature>
<keyword evidence="7 11" id="KW-1133">Transmembrane helix</keyword>
<sequence>MDDLYLFLLGAIIIHLSLLFFDILFKSCSHYPYLYFLNNTGLQILPLRINWFTTTFNRQIQKWGTKRPKLQLAWFSAGTWISIAIMPIAIYLVIHTIVVSMKNSFQEERGVLLVEPLVPGWNLPASDLGYYITTLLISSIAHEIGHAMAAVREDIHLAGFSTTLFFIIPLVVTHLDQFDSLPPIKQLRVLCAGVWHNIFLAIIAAIIATTLPWLFYPFFEFGTGVQVKSIKKGSSISGEGGLIEGDKITQINYCPVRGITSWQECLVQNLHESNVGFCIPDSFIKEHDESVPAKHVSETAIDCCGDTDGQDICFEYIGSETEPLPLPQHSCLHARSVVELSSGPCSKHGDCPPSLHCFKPSLENSTKLIRIYRAIGKTVIFLGSPVEVYHSVKTTDFISIYKYLPSSIPDAITKLCHFITIFSFGFAIVNIIPCFYFDGQYIIRAVTELVLIKKVPIASVRHAVSLCITIFGSAMLIIYLVVMIFTVT</sequence>
<evidence type="ECO:0000256" key="2">
    <source>
        <dbReference type="ARBA" id="ARBA00004127"/>
    </source>
</evidence>
<feature type="transmembrane region" description="Helical" evidence="11">
    <location>
        <begin position="157"/>
        <end position="175"/>
    </location>
</feature>
<dbReference type="PANTHER" id="PTHR13325">
    <property type="entry name" value="PROTEASE M50 MEMBRANE-BOUND TRANSCRIPTION FACTOR SITE 2 PROTEASE"/>
    <property type="match status" value="1"/>
</dbReference>
<proteinExistence type="evidence at transcript level"/>
<keyword evidence="13" id="KW-0378">Hydrolase</keyword>
<evidence type="ECO:0000256" key="5">
    <source>
        <dbReference type="ARBA" id="ARBA00014400"/>
    </source>
</evidence>
<evidence type="ECO:0000256" key="1">
    <source>
        <dbReference type="ARBA" id="ARBA00001350"/>
    </source>
</evidence>
<name>A0A023F1E0_TRIIF</name>
<dbReference type="EMBL" id="GBBI01003903">
    <property type="protein sequence ID" value="JAC14809.1"/>
    <property type="molecule type" value="mRNA"/>
</dbReference>
<evidence type="ECO:0000256" key="11">
    <source>
        <dbReference type="SAM" id="Phobius"/>
    </source>
</evidence>
<comment type="catalytic activity">
    <reaction evidence="1">
        <text>Cleaves several transcription factors that are type-2 transmembrane proteins within membrane-spanning domains. Known substrates include sterol regulatory element-binding protein (SREBP) -1, SREBP-2 and forms of the transcriptional activator ATF6. SREBP-2 is cleaved at the site 477-DRSRILL-|-CVLTFLCLSFNPLTSLLQWGGA-505. The residues Asn-Pro, 11 residues distal to the site of cleavage in the membrane-spanning domain, are important for cleavage by S2P endopeptidase. Replacement of either of these residues does not prevent cleavage, but there is no cleavage if both of these residues are replaced.</text>
        <dbReference type="EC" id="3.4.24.85"/>
    </reaction>
</comment>
<dbReference type="GO" id="GO:1905897">
    <property type="term" value="P:regulation of response to endoplasmic reticulum stress"/>
    <property type="evidence" value="ECO:0007669"/>
    <property type="project" value="TreeGrafter"/>
</dbReference>
<feature type="transmembrane region" description="Helical" evidence="11">
    <location>
        <begin position="6"/>
        <end position="25"/>
    </location>
</feature>
<feature type="transmembrane region" description="Helical" evidence="11">
    <location>
        <begin position="463"/>
        <end position="487"/>
    </location>
</feature>
<dbReference type="GO" id="GO:0031293">
    <property type="term" value="P:membrane protein intracellular domain proteolysis"/>
    <property type="evidence" value="ECO:0007669"/>
    <property type="project" value="TreeGrafter"/>
</dbReference>
<keyword evidence="13" id="KW-0645">Protease</keyword>
<dbReference type="InterPro" id="IPR008915">
    <property type="entry name" value="Peptidase_M50"/>
</dbReference>
<dbReference type="PANTHER" id="PTHR13325:SF3">
    <property type="entry name" value="MEMBRANE-BOUND TRANSCRIPTION FACTOR SITE-2 PROTEASE"/>
    <property type="match status" value="1"/>
</dbReference>
<comment type="subcellular location">
    <subcellularLocation>
        <location evidence="2">Endomembrane system</location>
        <topology evidence="2">Multi-pass membrane protein</topology>
    </subcellularLocation>
</comment>
<dbReference type="Pfam" id="PF02163">
    <property type="entry name" value="Peptidase_M50"/>
    <property type="match status" value="1"/>
</dbReference>
<reference evidence="13" key="1">
    <citation type="journal article" date="2014" name="PLoS Negl. Trop. Dis.">
        <title>An updated insight into the Sialotranscriptome of Triatoma infestans: developmental stage and geographic variations.</title>
        <authorList>
            <person name="Schwarz A."/>
            <person name="Medrano-Mercado N."/>
            <person name="Schaub G.A."/>
            <person name="Struchiner C.J."/>
            <person name="Bargues M.D."/>
            <person name="Levy M.Z."/>
            <person name="Ribeiro J.M."/>
        </authorList>
    </citation>
    <scope>NUCLEOTIDE SEQUENCE</scope>
    <source>
        <strain evidence="13">Chile</strain>
        <tissue evidence="13">Salivary glands</tissue>
    </source>
</reference>
<accession>A0A023F1E0</accession>
<evidence type="ECO:0000256" key="3">
    <source>
        <dbReference type="ARBA" id="ARBA00009989"/>
    </source>
</evidence>
<evidence type="ECO:0000259" key="12">
    <source>
        <dbReference type="Pfam" id="PF02163"/>
    </source>
</evidence>
<evidence type="ECO:0000256" key="4">
    <source>
        <dbReference type="ARBA" id="ARBA00012347"/>
    </source>
</evidence>
<dbReference type="InterPro" id="IPR001193">
    <property type="entry name" value="MBTPS2"/>
</dbReference>
<evidence type="ECO:0000256" key="6">
    <source>
        <dbReference type="ARBA" id="ARBA00022692"/>
    </source>
</evidence>
<feature type="transmembrane region" description="Helical" evidence="11">
    <location>
        <begin position="415"/>
        <end position="443"/>
    </location>
</feature>
<dbReference type="AlphaFoldDB" id="A0A023F1E0"/>
<comment type="function">
    <text evidence="10">Zinc metalloprotease that mediates intramembrane proteolysis of proteins such as ATF6, ATF6B, SREBF1/SREBP1 and SREBF2/SREBP2. Catalyzes the second step in the proteolytic activation of the sterol regulatory element-binding proteins (SREBPs) SREBF1/SREBP1 and SREBF2/SREBP2: cleaves SREBPs within the first transmembrane segment, thereby releasing the N-terminal segment with a portion of the transmembrane segment attached. Mature N-terminal SREBP fragments shuttle to the nucleus and activate gene transcription. Also mediates the second step in the proteolytic activation of the cyclic AMP-dependent transcription factor ATF-6 (ATF6 and ATF6B). Involved in intramembrane proteolysis during bone formation. In astrocytes and osteoblasts, upon DNA damage and ER stress, mediates the second step of the regulated intramembrane proteolytic activation of the transcription factor CREB3L1, leading to the inhibition of cell-cycle progression.</text>
</comment>
<dbReference type="EC" id="3.4.24.85" evidence="4"/>
<dbReference type="InterPro" id="IPR036034">
    <property type="entry name" value="PDZ_sf"/>
</dbReference>
<feature type="transmembrane region" description="Helical" evidence="11">
    <location>
        <begin position="195"/>
        <end position="219"/>
    </location>
</feature>
<evidence type="ECO:0000256" key="9">
    <source>
        <dbReference type="ARBA" id="ARBA00032658"/>
    </source>
</evidence>
<dbReference type="GO" id="GO:0016020">
    <property type="term" value="C:membrane"/>
    <property type="evidence" value="ECO:0007669"/>
    <property type="project" value="InterPro"/>
</dbReference>
<dbReference type="GO" id="GO:0004222">
    <property type="term" value="F:metalloendopeptidase activity"/>
    <property type="evidence" value="ECO:0007669"/>
    <property type="project" value="InterPro"/>
</dbReference>
<feature type="transmembrane region" description="Helical" evidence="11">
    <location>
        <begin position="72"/>
        <end position="94"/>
    </location>
</feature>
<evidence type="ECO:0000313" key="13">
    <source>
        <dbReference type="EMBL" id="JAC14809.1"/>
    </source>
</evidence>
<dbReference type="GO" id="GO:0012505">
    <property type="term" value="C:endomembrane system"/>
    <property type="evidence" value="ECO:0007669"/>
    <property type="project" value="UniProtKB-SubCell"/>
</dbReference>
<keyword evidence="6 11" id="KW-0812">Transmembrane</keyword>
<comment type="similarity">
    <text evidence="3">Belongs to the peptidase M50A family.</text>
</comment>
<evidence type="ECO:0000256" key="10">
    <source>
        <dbReference type="ARBA" id="ARBA00045828"/>
    </source>
</evidence>
<protein>
    <recommendedName>
        <fullName evidence="5">Membrane-bound transcription factor site-2 protease</fullName>
        <ecNumber evidence="4">3.4.24.85</ecNumber>
    </recommendedName>
    <alternativeName>
        <fullName evidence="9">Endopeptidase S2P</fullName>
    </alternativeName>
</protein>
<dbReference type="SUPFAM" id="SSF50156">
    <property type="entry name" value="PDZ domain-like"/>
    <property type="match status" value="1"/>
</dbReference>
<keyword evidence="8 11" id="KW-0472">Membrane</keyword>
<evidence type="ECO:0000256" key="8">
    <source>
        <dbReference type="ARBA" id="ARBA00023136"/>
    </source>
</evidence>
<dbReference type="GO" id="GO:0005737">
    <property type="term" value="C:cytoplasm"/>
    <property type="evidence" value="ECO:0007669"/>
    <property type="project" value="TreeGrafter"/>
</dbReference>
<evidence type="ECO:0000256" key="7">
    <source>
        <dbReference type="ARBA" id="ARBA00022989"/>
    </source>
</evidence>
<organism evidence="13">
    <name type="scientific">Triatoma infestans</name>
    <name type="common">Assassin bug</name>
    <dbReference type="NCBI Taxonomy" id="30076"/>
    <lineage>
        <taxon>Eukaryota</taxon>
        <taxon>Metazoa</taxon>
        <taxon>Ecdysozoa</taxon>
        <taxon>Arthropoda</taxon>
        <taxon>Hexapoda</taxon>
        <taxon>Insecta</taxon>
        <taxon>Pterygota</taxon>
        <taxon>Neoptera</taxon>
        <taxon>Paraneoptera</taxon>
        <taxon>Hemiptera</taxon>
        <taxon>Heteroptera</taxon>
        <taxon>Panheteroptera</taxon>
        <taxon>Cimicomorpha</taxon>
        <taxon>Reduviidae</taxon>
        <taxon>Triatominae</taxon>
        <taxon>Triatoma</taxon>
    </lineage>
</organism>